<evidence type="ECO:0000256" key="3">
    <source>
        <dbReference type="ARBA" id="ARBA00022692"/>
    </source>
</evidence>
<feature type="transmembrane region" description="Helical" evidence="6">
    <location>
        <begin position="66"/>
        <end position="89"/>
    </location>
</feature>
<gene>
    <name evidence="7" type="ORF">RFV38_10450</name>
</gene>
<keyword evidence="5 6" id="KW-0472">Membrane</keyword>
<keyword evidence="8" id="KW-1185">Reference proteome</keyword>
<feature type="transmembrane region" description="Helical" evidence="6">
    <location>
        <begin position="158"/>
        <end position="179"/>
    </location>
</feature>
<feature type="transmembrane region" description="Helical" evidence="6">
    <location>
        <begin position="212"/>
        <end position="232"/>
    </location>
</feature>
<keyword evidence="2" id="KW-1003">Cell membrane</keyword>
<organism evidence="7 8">
    <name type="scientific">Candidatus Cetobacterium colombiensis</name>
    <dbReference type="NCBI Taxonomy" id="3073100"/>
    <lineage>
        <taxon>Bacteria</taxon>
        <taxon>Fusobacteriati</taxon>
        <taxon>Fusobacteriota</taxon>
        <taxon>Fusobacteriia</taxon>
        <taxon>Fusobacteriales</taxon>
        <taxon>Fusobacteriaceae</taxon>
        <taxon>Cetobacterium</taxon>
    </lineage>
</organism>
<dbReference type="Pfam" id="PF01554">
    <property type="entry name" value="MatE"/>
    <property type="match status" value="1"/>
</dbReference>
<evidence type="ECO:0000256" key="4">
    <source>
        <dbReference type="ARBA" id="ARBA00022989"/>
    </source>
</evidence>
<comment type="subcellular location">
    <subcellularLocation>
        <location evidence="1">Cell membrane</location>
        <topology evidence="1">Multi-pass membrane protein</topology>
    </subcellularLocation>
</comment>
<feature type="transmembrane region" description="Helical" evidence="6">
    <location>
        <begin position="31"/>
        <end position="54"/>
    </location>
</feature>
<evidence type="ECO:0000313" key="7">
    <source>
        <dbReference type="EMBL" id="MDX8336911.1"/>
    </source>
</evidence>
<feature type="transmembrane region" description="Helical" evidence="6">
    <location>
        <begin position="116"/>
        <end position="138"/>
    </location>
</feature>
<proteinExistence type="predicted"/>
<dbReference type="EMBL" id="JAVIKH010000016">
    <property type="protein sequence ID" value="MDX8336911.1"/>
    <property type="molecule type" value="Genomic_DNA"/>
</dbReference>
<evidence type="ECO:0000256" key="1">
    <source>
        <dbReference type="ARBA" id="ARBA00004651"/>
    </source>
</evidence>
<evidence type="ECO:0000256" key="6">
    <source>
        <dbReference type="SAM" id="Phobius"/>
    </source>
</evidence>
<name>A0ABU4WBI3_9FUSO</name>
<comment type="caution">
    <text evidence="7">The sequence shown here is derived from an EMBL/GenBank/DDBJ whole genome shotgun (WGS) entry which is preliminary data.</text>
</comment>
<evidence type="ECO:0000313" key="8">
    <source>
        <dbReference type="Proteomes" id="UP001279681"/>
    </source>
</evidence>
<protein>
    <submittedName>
        <fullName evidence="7">MATE family efflux transporter</fullName>
    </submittedName>
</protein>
<dbReference type="PANTHER" id="PTHR43823:SF3">
    <property type="entry name" value="MULTIDRUG EXPORT PROTEIN MEPA"/>
    <property type="match status" value="1"/>
</dbReference>
<sequence length="241" mass="27117">MAVTFQLIYLNKYSPYLKLNFKELSLKWNSIIELSTIGIPAFLVQFFTAVVVILTNIILKNLGGDLYIAAFGILSSLYLIVFLPIVAIYQGTQPILGYNYGRENISRVEKICKKSLIYSTAIATLGFFIIILANDSIINIFVNTDEQLKEVAINSSKIYFSMIFFLGINVIGAGYFQAIGKFKTSLILNISKQVILTIPLIFILSWKFGIPGVWLATALTEILMAIITLFYLKRENIKIII</sequence>
<evidence type="ECO:0000256" key="5">
    <source>
        <dbReference type="ARBA" id="ARBA00023136"/>
    </source>
</evidence>
<evidence type="ECO:0000256" key="2">
    <source>
        <dbReference type="ARBA" id="ARBA00022475"/>
    </source>
</evidence>
<keyword evidence="4 6" id="KW-1133">Transmembrane helix</keyword>
<keyword evidence="3 6" id="KW-0812">Transmembrane</keyword>
<dbReference type="InterPro" id="IPR051327">
    <property type="entry name" value="MATE_MepA_subfamily"/>
</dbReference>
<dbReference type="PANTHER" id="PTHR43823">
    <property type="entry name" value="SPORULATION PROTEIN YKVU"/>
    <property type="match status" value="1"/>
</dbReference>
<dbReference type="InterPro" id="IPR002528">
    <property type="entry name" value="MATE_fam"/>
</dbReference>
<reference evidence="8" key="1">
    <citation type="submission" date="2023-07" db="EMBL/GenBank/DDBJ databases">
        <authorList>
            <person name="Colorado M.A."/>
            <person name="Villamil L.M."/>
            <person name="Melo J.F."/>
            <person name="Rodriguez J.A."/>
            <person name="Ruiz R.Y."/>
        </authorList>
    </citation>
    <scope>NUCLEOTIDE SEQUENCE [LARGE SCALE GENOMIC DNA]</scope>
    <source>
        <strain evidence="8">C33</strain>
    </source>
</reference>
<dbReference type="Proteomes" id="UP001279681">
    <property type="component" value="Unassembled WGS sequence"/>
</dbReference>
<accession>A0ABU4WBI3</accession>